<sequence length="134" mass="14791">MSLTGRTPPLPVDLHVGRRVAERRMSLGHTQSDLGKALGITFQQVQKYERGTNRISASKLWMTASFLGVGVEYFFSGLGQGLGLAEPDGPAFDYEAPVTRQSIEIAKLSPRLNIDQQRLVLDLMRQMKTDEASA</sequence>
<organism evidence="2 3">
    <name type="scientific">Brevundimonas staleyi</name>
    <dbReference type="NCBI Taxonomy" id="74326"/>
    <lineage>
        <taxon>Bacteria</taxon>
        <taxon>Pseudomonadati</taxon>
        <taxon>Pseudomonadota</taxon>
        <taxon>Alphaproteobacteria</taxon>
        <taxon>Caulobacterales</taxon>
        <taxon>Caulobacteraceae</taxon>
        <taxon>Brevundimonas</taxon>
    </lineage>
</organism>
<accession>A0ABW0FSC5</accession>
<evidence type="ECO:0000313" key="3">
    <source>
        <dbReference type="Proteomes" id="UP001596152"/>
    </source>
</evidence>
<dbReference type="PROSITE" id="PS50943">
    <property type="entry name" value="HTH_CROC1"/>
    <property type="match status" value="1"/>
</dbReference>
<reference evidence="3" key="1">
    <citation type="journal article" date="2019" name="Int. J. Syst. Evol. Microbiol.">
        <title>The Global Catalogue of Microorganisms (GCM) 10K type strain sequencing project: providing services to taxonomists for standard genome sequencing and annotation.</title>
        <authorList>
            <consortium name="The Broad Institute Genomics Platform"/>
            <consortium name="The Broad Institute Genome Sequencing Center for Infectious Disease"/>
            <person name="Wu L."/>
            <person name="Ma J."/>
        </authorList>
    </citation>
    <scope>NUCLEOTIDE SEQUENCE [LARGE SCALE GENOMIC DNA]</scope>
    <source>
        <strain evidence="3">JCM 12125</strain>
    </source>
</reference>
<dbReference type="SUPFAM" id="SSF47413">
    <property type="entry name" value="lambda repressor-like DNA-binding domains"/>
    <property type="match status" value="1"/>
</dbReference>
<dbReference type="SMART" id="SM00530">
    <property type="entry name" value="HTH_XRE"/>
    <property type="match status" value="1"/>
</dbReference>
<proteinExistence type="predicted"/>
<dbReference type="InterPro" id="IPR010982">
    <property type="entry name" value="Lambda_DNA-bd_dom_sf"/>
</dbReference>
<evidence type="ECO:0000313" key="2">
    <source>
        <dbReference type="EMBL" id="MFC5343858.1"/>
    </source>
</evidence>
<dbReference type="InterPro" id="IPR001387">
    <property type="entry name" value="Cro/C1-type_HTH"/>
</dbReference>
<comment type="caution">
    <text evidence="2">The sequence shown here is derived from an EMBL/GenBank/DDBJ whole genome shotgun (WGS) entry which is preliminary data.</text>
</comment>
<evidence type="ECO:0000259" key="1">
    <source>
        <dbReference type="PROSITE" id="PS50943"/>
    </source>
</evidence>
<dbReference type="Gene3D" id="1.10.260.40">
    <property type="entry name" value="lambda repressor-like DNA-binding domains"/>
    <property type="match status" value="1"/>
</dbReference>
<keyword evidence="3" id="KW-1185">Reference proteome</keyword>
<dbReference type="RefSeq" id="WP_374036200.1">
    <property type="nucleotide sequence ID" value="NZ_CP169082.1"/>
</dbReference>
<dbReference type="Proteomes" id="UP001596152">
    <property type="component" value="Unassembled WGS sequence"/>
</dbReference>
<name>A0ABW0FSC5_9CAUL</name>
<feature type="domain" description="HTH cro/C1-type" evidence="1">
    <location>
        <begin position="20"/>
        <end position="74"/>
    </location>
</feature>
<gene>
    <name evidence="2" type="ORF">ACFPIE_08040</name>
</gene>
<protein>
    <submittedName>
        <fullName evidence="2">Helix-turn-helix domain-containing protein</fullName>
    </submittedName>
</protein>
<dbReference type="CDD" id="cd00093">
    <property type="entry name" value="HTH_XRE"/>
    <property type="match status" value="1"/>
</dbReference>
<dbReference type="EMBL" id="JBHSLF010000015">
    <property type="protein sequence ID" value="MFC5343858.1"/>
    <property type="molecule type" value="Genomic_DNA"/>
</dbReference>
<dbReference type="Pfam" id="PF01381">
    <property type="entry name" value="HTH_3"/>
    <property type="match status" value="1"/>
</dbReference>